<reference evidence="2" key="1">
    <citation type="journal article" date="2011" name="Science">
        <title>The plant cell wall-decomposing machinery underlies the functional diversity of forest fungi.</title>
        <authorList>
            <person name="Eastwood D.C."/>
            <person name="Floudas D."/>
            <person name="Binder M."/>
            <person name="Majcherczyk A."/>
            <person name="Schneider P."/>
            <person name="Aerts A."/>
            <person name="Asiegbu F.O."/>
            <person name="Baker S.E."/>
            <person name="Barry K."/>
            <person name="Bendiksby M."/>
            <person name="Blumentritt M."/>
            <person name="Coutinho P.M."/>
            <person name="Cullen D."/>
            <person name="de Vries R.P."/>
            <person name="Gathman A."/>
            <person name="Goodell B."/>
            <person name="Henrissat B."/>
            <person name="Ihrmark K."/>
            <person name="Kauserud H."/>
            <person name="Kohler A."/>
            <person name="LaButti K."/>
            <person name="Lapidus A."/>
            <person name="Lavin J.L."/>
            <person name="Lee Y.-H."/>
            <person name="Lindquist E."/>
            <person name="Lilly W."/>
            <person name="Lucas S."/>
            <person name="Morin E."/>
            <person name="Murat C."/>
            <person name="Oguiza J.A."/>
            <person name="Park J."/>
            <person name="Pisabarro A.G."/>
            <person name="Riley R."/>
            <person name="Rosling A."/>
            <person name="Salamov A."/>
            <person name="Schmidt O."/>
            <person name="Schmutz J."/>
            <person name="Skrede I."/>
            <person name="Stenlid J."/>
            <person name="Wiebenga A."/>
            <person name="Xie X."/>
            <person name="Kuees U."/>
            <person name="Hibbett D.S."/>
            <person name="Hoffmeister D."/>
            <person name="Hoegberg N."/>
            <person name="Martin F."/>
            <person name="Grigoriev I.V."/>
            <person name="Watkinson S.C."/>
        </authorList>
    </citation>
    <scope>NUCLEOTIDE SEQUENCE [LARGE SCALE GENOMIC DNA]</scope>
    <source>
        <strain evidence="2">strain S7.3</strain>
    </source>
</reference>
<dbReference type="EMBL" id="GL945481">
    <property type="protein sequence ID" value="EGN97933.1"/>
    <property type="molecule type" value="Genomic_DNA"/>
</dbReference>
<proteinExistence type="predicted"/>
<protein>
    <submittedName>
        <fullName evidence="1">Uncharacterized protein</fullName>
    </submittedName>
</protein>
<dbReference type="InParanoid" id="F8Q0V5"/>
<organism evidence="2">
    <name type="scientific">Serpula lacrymans var. lacrymans (strain S7.3)</name>
    <name type="common">Dry rot fungus</name>
    <dbReference type="NCBI Taxonomy" id="936435"/>
    <lineage>
        <taxon>Eukaryota</taxon>
        <taxon>Fungi</taxon>
        <taxon>Dikarya</taxon>
        <taxon>Basidiomycota</taxon>
        <taxon>Agaricomycotina</taxon>
        <taxon>Agaricomycetes</taxon>
        <taxon>Agaricomycetidae</taxon>
        <taxon>Boletales</taxon>
        <taxon>Coniophorineae</taxon>
        <taxon>Serpulaceae</taxon>
        <taxon>Serpula</taxon>
    </lineage>
</organism>
<dbReference type="Proteomes" id="UP000008063">
    <property type="component" value="Unassembled WGS sequence"/>
</dbReference>
<evidence type="ECO:0000313" key="2">
    <source>
        <dbReference type="Proteomes" id="UP000008063"/>
    </source>
</evidence>
<evidence type="ECO:0000313" key="1">
    <source>
        <dbReference type="EMBL" id="EGN97933.1"/>
    </source>
</evidence>
<gene>
    <name evidence="1" type="ORF">SERLA73DRAFT_138114</name>
</gene>
<keyword evidence="2" id="KW-1185">Reference proteome</keyword>
<accession>F8Q0V5</accession>
<sequence length="55" mass="6201">MGSNMDLVRAETTRYPCSDGDTQNVHFEMSVLEHPEPVLDIVSVLHRHPPDTNLV</sequence>
<dbReference type="AlphaFoldDB" id="F8Q0V5"/>
<dbReference type="HOGENOM" id="CLU_3033839_0_0_1"/>
<name>F8Q0V5_SERL3</name>